<feature type="transmembrane region" description="Helical" evidence="1">
    <location>
        <begin position="105"/>
        <end position="128"/>
    </location>
</feature>
<feature type="transmembrane region" description="Helical" evidence="1">
    <location>
        <begin position="31"/>
        <end position="49"/>
    </location>
</feature>
<sequence length="158" mass="18433">MNSLEYYTDNADESAQGTEYACSKLSMSHSYFIPYSFLSFICTWLSLPLLDLPPFLPFVSFLSCFLFFIVLLPHFSNVLLFYPLYFFLLTFFLVLIFSFKILSYLFLSILLCSYLSILLCSYLSILLCSYLSILLCSYLSILIYSYPSIYLILFIPFI</sequence>
<gene>
    <name evidence="2" type="ORF">SPHA_68990</name>
</gene>
<dbReference type="EMBL" id="CAHIKZ030005047">
    <property type="protein sequence ID" value="CAE1318554.1"/>
    <property type="molecule type" value="Genomic_DNA"/>
</dbReference>
<evidence type="ECO:0000313" key="2">
    <source>
        <dbReference type="EMBL" id="CAE1318554.1"/>
    </source>
</evidence>
<name>A0A812E8C9_ACAPH</name>
<feature type="transmembrane region" description="Helical" evidence="1">
    <location>
        <begin position="79"/>
        <end position="99"/>
    </location>
</feature>
<comment type="caution">
    <text evidence="2">The sequence shown here is derived from an EMBL/GenBank/DDBJ whole genome shotgun (WGS) entry which is preliminary data.</text>
</comment>
<keyword evidence="3" id="KW-1185">Reference proteome</keyword>
<keyword evidence="1" id="KW-0812">Transmembrane</keyword>
<evidence type="ECO:0000256" key="1">
    <source>
        <dbReference type="SAM" id="Phobius"/>
    </source>
</evidence>
<reference evidence="2" key="1">
    <citation type="submission" date="2021-01" db="EMBL/GenBank/DDBJ databases">
        <authorList>
            <person name="Li R."/>
            <person name="Bekaert M."/>
        </authorList>
    </citation>
    <scope>NUCLEOTIDE SEQUENCE</scope>
    <source>
        <strain evidence="2">Farmed</strain>
    </source>
</reference>
<proteinExistence type="predicted"/>
<evidence type="ECO:0000313" key="3">
    <source>
        <dbReference type="Proteomes" id="UP000597762"/>
    </source>
</evidence>
<keyword evidence="1" id="KW-0472">Membrane</keyword>
<dbReference type="AlphaFoldDB" id="A0A812E8C9"/>
<feature type="transmembrane region" description="Helical" evidence="1">
    <location>
        <begin position="135"/>
        <end position="157"/>
    </location>
</feature>
<accession>A0A812E8C9</accession>
<organism evidence="2 3">
    <name type="scientific">Acanthosepion pharaonis</name>
    <name type="common">Pharaoh cuttlefish</name>
    <name type="synonym">Sepia pharaonis</name>
    <dbReference type="NCBI Taxonomy" id="158019"/>
    <lineage>
        <taxon>Eukaryota</taxon>
        <taxon>Metazoa</taxon>
        <taxon>Spiralia</taxon>
        <taxon>Lophotrochozoa</taxon>
        <taxon>Mollusca</taxon>
        <taxon>Cephalopoda</taxon>
        <taxon>Coleoidea</taxon>
        <taxon>Decapodiformes</taxon>
        <taxon>Sepiida</taxon>
        <taxon>Sepiina</taxon>
        <taxon>Sepiidae</taxon>
        <taxon>Acanthosepion</taxon>
    </lineage>
</organism>
<keyword evidence="1" id="KW-1133">Transmembrane helix</keyword>
<dbReference type="Proteomes" id="UP000597762">
    <property type="component" value="Unassembled WGS sequence"/>
</dbReference>
<protein>
    <submittedName>
        <fullName evidence="2">Uncharacterized protein</fullName>
    </submittedName>
</protein>
<feature type="transmembrane region" description="Helical" evidence="1">
    <location>
        <begin position="55"/>
        <end position="72"/>
    </location>
</feature>